<protein>
    <recommendedName>
        <fullName evidence="1">Protein kinase domain-containing protein</fullName>
    </recommendedName>
</protein>
<dbReference type="Pfam" id="PF00069">
    <property type="entry name" value="Pkinase"/>
    <property type="match status" value="1"/>
</dbReference>
<sequence>MREKEFQAEVQILGTIRHSNIVKLFCCISCESSVLLVYEYMVNSSLDRWLHKRKRESMVSDSVNHVLLDWSTRLHIAVGAAQGLCYMHHGCSQSIIHRDVKLSNILLDANFNGTIAGFGLVKMLVKHGESDTMSAVAGSFGYIAPEYAYTTKVNEKIDVYSLGVVLLELTTGKEPNDGDEHISLAEWAWRHFNEEKSITDAPDEEIRDPCYLHEMSLVFRLGIICTCALPSKRPSMTEVLQVLLLCGPQQINRQKKTENMHDVDPLLDTTSSYLLCYKDSHLGSLKYGSF</sequence>
<dbReference type="FunFam" id="1.10.510.10:FF:000714">
    <property type="entry name" value="Kinase family with leucine-rich repeat domain-containing protein"/>
    <property type="match status" value="1"/>
</dbReference>
<evidence type="ECO:0000313" key="3">
    <source>
        <dbReference type="Proteomes" id="UP000631114"/>
    </source>
</evidence>
<name>A0A835MD78_9MAGN</name>
<dbReference type="SUPFAM" id="SSF56112">
    <property type="entry name" value="Protein kinase-like (PK-like)"/>
    <property type="match status" value="1"/>
</dbReference>
<keyword evidence="3" id="KW-1185">Reference proteome</keyword>
<evidence type="ECO:0000313" key="2">
    <source>
        <dbReference type="EMBL" id="KAF9625357.1"/>
    </source>
</evidence>
<dbReference type="PANTHER" id="PTHR48006">
    <property type="entry name" value="LEUCINE-RICH REPEAT-CONTAINING PROTEIN DDB_G0281931-RELATED"/>
    <property type="match status" value="1"/>
</dbReference>
<dbReference type="GO" id="GO:0005524">
    <property type="term" value="F:ATP binding"/>
    <property type="evidence" value="ECO:0007669"/>
    <property type="project" value="InterPro"/>
</dbReference>
<proteinExistence type="predicted"/>
<dbReference type="PROSITE" id="PS50011">
    <property type="entry name" value="PROTEIN_KINASE_DOM"/>
    <property type="match status" value="1"/>
</dbReference>
<comment type="caution">
    <text evidence="2">The sequence shown here is derived from an EMBL/GenBank/DDBJ whole genome shotgun (WGS) entry which is preliminary data.</text>
</comment>
<dbReference type="InterPro" id="IPR000719">
    <property type="entry name" value="Prot_kinase_dom"/>
</dbReference>
<dbReference type="AlphaFoldDB" id="A0A835MD78"/>
<dbReference type="Proteomes" id="UP000631114">
    <property type="component" value="Unassembled WGS sequence"/>
</dbReference>
<dbReference type="InterPro" id="IPR051824">
    <property type="entry name" value="LRR_Rcpt-Like_S/T_Kinase"/>
</dbReference>
<dbReference type="GO" id="GO:0004672">
    <property type="term" value="F:protein kinase activity"/>
    <property type="evidence" value="ECO:0007669"/>
    <property type="project" value="InterPro"/>
</dbReference>
<dbReference type="EMBL" id="JADFTS010000001">
    <property type="protein sequence ID" value="KAF9625357.1"/>
    <property type="molecule type" value="Genomic_DNA"/>
</dbReference>
<accession>A0A835MD78</accession>
<dbReference type="SMART" id="SM00220">
    <property type="entry name" value="S_TKc"/>
    <property type="match status" value="1"/>
</dbReference>
<dbReference type="PROSITE" id="PS00108">
    <property type="entry name" value="PROTEIN_KINASE_ST"/>
    <property type="match status" value="1"/>
</dbReference>
<organism evidence="2 3">
    <name type="scientific">Coptis chinensis</name>
    <dbReference type="NCBI Taxonomy" id="261450"/>
    <lineage>
        <taxon>Eukaryota</taxon>
        <taxon>Viridiplantae</taxon>
        <taxon>Streptophyta</taxon>
        <taxon>Embryophyta</taxon>
        <taxon>Tracheophyta</taxon>
        <taxon>Spermatophyta</taxon>
        <taxon>Magnoliopsida</taxon>
        <taxon>Ranunculales</taxon>
        <taxon>Ranunculaceae</taxon>
        <taxon>Coptidoideae</taxon>
        <taxon>Coptis</taxon>
    </lineage>
</organism>
<gene>
    <name evidence="2" type="ORF">IFM89_022133</name>
</gene>
<evidence type="ECO:0000259" key="1">
    <source>
        <dbReference type="PROSITE" id="PS50011"/>
    </source>
</evidence>
<dbReference type="OrthoDB" id="4062651at2759"/>
<dbReference type="Gene3D" id="1.10.510.10">
    <property type="entry name" value="Transferase(Phosphotransferase) domain 1"/>
    <property type="match status" value="1"/>
</dbReference>
<dbReference type="InterPro" id="IPR008271">
    <property type="entry name" value="Ser/Thr_kinase_AS"/>
</dbReference>
<dbReference type="InterPro" id="IPR011009">
    <property type="entry name" value="Kinase-like_dom_sf"/>
</dbReference>
<feature type="domain" description="Protein kinase" evidence="1">
    <location>
        <begin position="1"/>
        <end position="245"/>
    </location>
</feature>
<dbReference type="PANTHER" id="PTHR48006:SF92">
    <property type="entry name" value="LRR RECEPTOR-LIKE SERINE_THREONINE-PROTEIN KINASE GSO1"/>
    <property type="match status" value="1"/>
</dbReference>
<reference evidence="2 3" key="1">
    <citation type="submission" date="2020-10" db="EMBL/GenBank/DDBJ databases">
        <title>The Coptis chinensis genome and diversification of protoberbering-type alkaloids.</title>
        <authorList>
            <person name="Wang B."/>
            <person name="Shu S."/>
            <person name="Song C."/>
            <person name="Liu Y."/>
        </authorList>
    </citation>
    <scope>NUCLEOTIDE SEQUENCE [LARGE SCALE GENOMIC DNA]</scope>
    <source>
        <strain evidence="2">HL-2020</strain>
        <tissue evidence="2">Leaf</tissue>
    </source>
</reference>
<dbReference type="Gene3D" id="3.30.200.20">
    <property type="entry name" value="Phosphorylase Kinase, domain 1"/>
    <property type="match status" value="1"/>
</dbReference>